<reference evidence="2" key="1">
    <citation type="journal article" date="2018" name="PLoS Negl. Trop. Dis.">
        <title>Sialome diversity of ticks revealed by RNAseq of single tick salivary glands.</title>
        <authorList>
            <person name="Perner J."/>
            <person name="Kropackova S."/>
            <person name="Kopacek P."/>
            <person name="Ribeiro J.M."/>
        </authorList>
    </citation>
    <scope>NUCLEOTIDE SEQUENCE</scope>
    <source>
        <strain evidence="2">Siblings of single egg batch collected in Ceske Budejovice</strain>
        <tissue evidence="2">Salivary glands</tissue>
    </source>
</reference>
<name>A0A147BU50_IXORI</name>
<evidence type="ECO:0000256" key="1">
    <source>
        <dbReference type="SAM" id="SignalP"/>
    </source>
</evidence>
<protein>
    <submittedName>
        <fullName evidence="2">Putative secreted protein</fullName>
    </submittedName>
</protein>
<feature type="signal peptide" evidence="1">
    <location>
        <begin position="1"/>
        <end position="22"/>
    </location>
</feature>
<dbReference type="EMBL" id="GEGO01001097">
    <property type="protein sequence ID" value="JAR94307.1"/>
    <property type="molecule type" value="Transcribed_RNA"/>
</dbReference>
<evidence type="ECO:0000313" key="2">
    <source>
        <dbReference type="EMBL" id="JAR94307.1"/>
    </source>
</evidence>
<keyword evidence="1" id="KW-0732">Signal</keyword>
<organism evidence="2">
    <name type="scientific">Ixodes ricinus</name>
    <name type="common">Common tick</name>
    <name type="synonym">Acarus ricinus</name>
    <dbReference type="NCBI Taxonomy" id="34613"/>
    <lineage>
        <taxon>Eukaryota</taxon>
        <taxon>Metazoa</taxon>
        <taxon>Ecdysozoa</taxon>
        <taxon>Arthropoda</taxon>
        <taxon>Chelicerata</taxon>
        <taxon>Arachnida</taxon>
        <taxon>Acari</taxon>
        <taxon>Parasitiformes</taxon>
        <taxon>Ixodida</taxon>
        <taxon>Ixodoidea</taxon>
        <taxon>Ixodidae</taxon>
        <taxon>Ixodinae</taxon>
        <taxon>Ixodes</taxon>
    </lineage>
</organism>
<dbReference type="AlphaFoldDB" id="A0A147BU50"/>
<proteinExistence type="predicted"/>
<feature type="non-terminal residue" evidence="2">
    <location>
        <position position="69"/>
    </location>
</feature>
<sequence length="69" mass="7472">MCAVRSLALMKAGFFLFSSTSASRICCSILAISRCILPCSFLLSLTSSSTFSFRLTTFCSSVVLWLISS</sequence>
<feature type="chain" id="PRO_5007542889" evidence="1">
    <location>
        <begin position="23"/>
        <end position="69"/>
    </location>
</feature>
<accession>A0A147BU50</accession>